<accession>A0ABV6C519</accession>
<protein>
    <submittedName>
        <fullName evidence="8">TlpA family protein disulfide reductase</fullName>
    </submittedName>
</protein>
<evidence type="ECO:0000256" key="1">
    <source>
        <dbReference type="ARBA" id="ARBA00004196"/>
    </source>
</evidence>
<keyword evidence="3" id="KW-0735">Signal-anchor</keyword>
<keyword evidence="2" id="KW-0201">Cytochrome c-type biogenesis</keyword>
<keyword evidence="4" id="KW-1015">Disulfide bond</keyword>
<keyword evidence="5" id="KW-0676">Redox-active center</keyword>
<name>A0ABV6C519_9ACTN</name>
<dbReference type="SUPFAM" id="SSF52833">
    <property type="entry name" value="Thioredoxin-like"/>
    <property type="match status" value="1"/>
</dbReference>
<dbReference type="Pfam" id="PF00578">
    <property type="entry name" value="AhpC-TSA"/>
    <property type="match status" value="1"/>
</dbReference>
<dbReference type="RefSeq" id="WP_377790436.1">
    <property type="nucleotide sequence ID" value="NZ_JBHLYQ010000156.1"/>
</dbReference>
<dbReference type="Proteomes" id="UP001589788">
    <property type="component" value="Unassembled WGS sequence"/>
</dbReference>
<evidence type="ECO:0000259" key="7">
    <source>
        <dbReference type="PROSITE" id="PS51352"/>
    </source>
</evidence>
<dbReference type="Gene3D" id="3.40.30.10">
    <property type="entry name" value="Glutaredoxin"/>
    <property type="match status" value="1"/>
</dbReference>
<keyword evidence="6" id="KW-1133">Transmembrane helix</keyword>
<keyword evidence="6" id="KW-0812">Transmembrane</keyword>
<dbReference type="InterPro" id="IPR013766">
    <property type="entry name" value="Thioredoxin_domain"/>
</dbReference>
<dbReference type="InterPro" id="IPR050553">
    <property type="entry name" value="Thioredoxin_ResA/DsbE_sf"/>
</dbReference>
<comment type="subcellular location">
    <subcellularLocation>
        <location evidence="1">Cell envelope</location>
    </subcellularLocation>
</comment>
<comment type="caution">
    <text evidence="8">The sequence shown here is derived from an EMBL/GenBank/DDBJ whole genome shotgun (WGS) entry which is preliminary data.</text>
</comment>
<evidence type="ECO:0000256" key="6">
    <source>
        <dbReference type="SAM" id="Phobius"/>
    </source>
</evidence>
<evidence type="ECO:0000313" key="8">
    <source>
        <dbReference type="EMBL" id="MFC0082791.1"/>
    </source>
</evidence>
<gene>
    <name evidence="8" type="ORF">ACFFRE_11680</name>
</gene>
<evidence type="ECO:0000256" key="3">
    <source>
        <dbReference type="ARBA" id="ARBA00022968"/>
    </source>
</evidence>
<feature type="non-terminal residue" evidence="8">
    <location>
        <position position="1"/>
    </location>
</feature>
<dbReference type="PANTHER" id="PTHR42852:SF6">
    <property type="entry name" value="THIOL:DISULFIDE INTERCHANGE PROTEIN DSBE"/>
    <property type="match status" value="1"/>
</dbReference>
<reference evidence="8 9" key="1">
    <citation type="submission" date="2024-09" db="EMBL/GenBank/DDBJ databases">
        <authorList>
            <person name="Sun Q."/>
            <person name="Mori K."/>
        </authorList>
    </citation>
    <scope>NUCLEOTIDE SEQUENCE [LARGE SCALE GENOMIC DNA]</scope>
    <source>
        <strain evidence="8 9">JCM 15389</strain>
    </source>
</reference>
<feature type="transmembrane region" description="Helical" evidence="6">
    <location>
        <begin position="23"/>
        <end position="41"/>
    </location>
</feature>
<dbReference type="CDD" id="cd02966">
    <property type="entry name" value="TlpA_like_family"/>
    <property type="match status" value="1"/>
</dbReference>
<sequence length="195" mass="20595">TAAPAAPAAPAGGRPRRRRTARWVAGIALVVVVAVVAVLATRPSYQAEEALSPLVGHQAPPISTTTVTGQRFSLAAERGRWVILNFFASWCVPCQEEEPELVAFAYQHRQAGGPLLVSVVFEDTDAAAAAFQRAEGATWPTLTDPGTKIALAYGVTSPPETFLISPTGVVAAHIYGAVTTSFLDRQLARAERSFG</sequence>
<dbReference type="InterPro" id="IPR000866">
    <property type="entry name" value="AhpC/TSA"/>
</dbReference>
<feature type="domain" description="Thioredoxin" evidence="7">
    <location>
        <begin position="53"/>
        <end position="193"/>
    </location>
</feature>
<dbReference type="PROSITE" id="PS00194">
    <property type="entry name" value="THIOREDOXIN_1"/>
    <property type="match status" value="1"/>
</dbReference>
<keyword evidence="6" id="KW-0472">Membrane</keyword>
<dbReference type="InterPro" id="IPR036249">
    <property type="entry name" value="Thioredoxin-like_sf"/>
</dbReference>
<organism evidence="8 9">
    <name type="scientific">Aciditerrimonas ferrireducens</name>
    <dbReference type="NCBI Taxonomy" id="667306"/>
    <lineage>
        <taxon>Bacteria</taxon>
        <taxon>Bacillati</taxon>
        <taxon>Actinomycetota</taxon>
        <taxon>Acidimicrobiia</taxon>
        <taxon>Acidimicrobiales</taxon>
        <taxon>Acidimicrobiaceae</taxon>
        <taxon>Aciditerrimonas</taxon>
    </lineage>
</organism>
<dbReference type="EMBL" id="JBHLYQ010000156">
    <property type="protein sequence ID" value="MFC0082791.1"/>
    <property type="molecule type" value="Genomic_DNA"/>
</dbReference>
<evidence type="ECO:0000256" key="4">
    <source>
        <dbReference type="ARBA" id="ARBA00023157"/>
    </source>
</evidence>
<evidence type="ECO:0000313" key="9">
    <source>
        <dbReference type="Proteomes" id="UP001589788"/>
    </source>
</evidence>
<dbReference type="PROSITE" id="PS51352">
    <property type="entry name" value="THIOREDOXIN_2"/>
    <property type="match status" value="1"/>
</dbReference>
<dbReference type="PANTHER" id="PTHR42852">
    <property type="entry name" value="THIOL:DISULFIDE INTERCHANGE PROTEIN DSBE"/>
    <property type="match status" value="1"/>
</dbReference>
<proteinExistence type="predicted"/>
<evidence type="ECO:0000256" key="5">
    <source>
        <dbReference type="ARBA" id="ARBA00023284"/>
    </source>
</evidence>
<dbReference type="InterPro" id="IPR017937">
    <property type="entry name" value="Thioredoxin_CS"/>
</dbReference>
<evidence type="ECO:0000256" key="2">
    <source>
        <dbReference type="ARBA" id="ARBA00022748"/>
    </source>
</evidence>
<keyword evidence="9" id="KW-1185">Reference proteome</keyword>